<dbReference type="CDD" id="cd02165">
    <property type="entry name" value="NMNAT"/>
    <property type="match status" value="1"/>
</dbReference>
<dbReference type="EC" id="2.7.7.18" evidence="11"/>
<evidence type="ECO:0000256" key="3">
    <source>
        <dbReference type="ARBA" id="ARBA00009014"/>
    </source>
</evidence>
<keyword evidence="8 11" id="KW-0067">ATP-binding</keyword>
<evidence type="ECO:0000256" key="6">
    <source>
        <dbReference type="ARBA" id="ARBA00022695"/>
    </source>
</evidence>
<comment type="function">
    <text evidence="1 11">Catalyzes the reversible adenylation of nicotinate mononucleotide (NaMN) to nicotinic acid adenine dinucleotide (NaAD).</text>
</comment>
<evidence type="ECO:0000256" key="11">
    <source>
        <dbReference type="HAMAP-Rule" id="MF_00244"/>
    </source>
</evidence>
<evidence type="ECO:0000256" key="1">
    <source>
        <dbReference type="ARBA" id="ARBA00002324"/>
    </source>
</evidence>
<evidence type="ECO:0000256" key="9">
    <source>
        <dbReference type="ARBA" id="ARBA00023027"/>
    </source>
</evidence>
<evidence type="ECO:0000256" key="2">
    <source>
        <dbReference type="ARBA" id="ARBA00005019"/>
    </source>
</evidence>
<dbReference type="Gene3D" id="3.40.50.620">
    <property type="entry name" value="HUPs"/>
    <property type="match status" value="1"/>
</dbReference>
<accession>A0A1N6DRQ9</accession>
<keyword evidence="9 11" id="KW-0520">NAD</keyword>
<dbReference type="PANTHER" id="PTHR39321">
    <property type="entry name" value="NICOTINATE-NUCLEOTIDE ADENYLYLTRANSFERASE-RELATED"/>
    <property type="match status" value="1"/>
</dbReference>
<dbReference type="STRING" id="1121457.SAMN02745161_0430"/>
<dbReference type="InterPro" id="IPR005248">
    <property type="entry name" value="NadD/NMNAT"/>
</dbReference>
<name>A0A1N6DRQ9_9BACT</name>
<comment type="catalytic activity">
    <reaction evidence="10 11">
        <text>nicotinate beta-D-ribonucleotide + ATP + H(+) = deamido-NAD(+) + diphosphate</text>
        <dbReference type="Rhea" id="RHEA:22860"/>
        <dbReference type="ChEBI" id="CHEBI:15378"/>
        <dbReference type="ChEBI" id="CHEBI:30616"/>
        <dbReference type="ChEBI" id="CHEBI:33019"/>
        <dbReference type="ChEBI" id="CHEBI:57502"/>
        <dbReference type="ChEBI" id="CHEBI:58437"/>
        <dbReference type="EC" id="2.7.7.18"/>
    </reaction>
</comment>
<keyword evidence="7 11" id="KW-0547">Nucleotide-binding</keyword>
<dbReference type="InterPro" id="IPR014729">
    <property type="entry name" value="Rossmann-like_a/b/a_fold"/>
</dbReference>
<dbReference type="SUPFAM" id="SSF52374">
    <property type="entry name" value="Nucleotidylyl transferase"/>
    <property type="match status" value="1"/>
</dbReference>
<dbReference type="HAMAP" id="MF_00244">
    <property type="entry name" value="NaMN_adenylyltr"/>
    <property type="match status" value="1"/>
</dbReference>
<proteinExistence type="inferred from homology"/>
<dbReference type="GO" id="GO:0004515">
    <property type="term" value="F:nicotinate-nucleotide adenylyltransferase activity"/>
    <property type="evidence" value="ECO:0007669"/>
    <property type="project" value="UniProtKB-UniRule"/>
</dbReference>
<dbReference type="GO" id="GO:0009435">
    <property type="term" value="P:NAD+ biosynthetic process"/>
    <property type="evidence" value="ECO:0007669"/>
    <property type="project" value="UniProtKB-UniRule"/>
</dbReference>
<dbReference type="NCBIfam" id="NF000840">
    <property type="entry name" value="PRK00071.1-3"/>
    <property type="match status" value="1"/>
</dbReference>
<protein>
    <recommendedName>
        <fullName evidence="11">Probable nicotinate-nucleotide adenylyltransferase</fullName>
        <ecNumber evidence="11">2.7.7.18</ecNumber>
    </recommendedName>
    <alternativeName>
        <fullName evidence="11">Deamido-NAD(+) diphosphorylase</fullName>
    </alternativeName>
    <alternativeName>
        <fullName evidence="11">Deamido-NAD(+) pyrophosphorylase</fullName>
    </alternativeName>
    <alternativeName>
        <fullName evidence="11">Nicotinate mononucleotide adenylyltransferase</fullName>
        <shortName evidence="11">NaMN adenylyltransferase</shortName>
    </alternativeName>
</protein>
<dbReference type="PANTHER" id="PTHR39321:SF3">
    <property type="entry name" value="PHOSPHOPANTETHEINE ADENYLYLTRANSFERASE"/>
    <property type="match status" value="1"/>
</dbReference>
<keyword evidence="6 11" id="KW-0548">Nucleotidyltransferase</keyword>
<keyword evidence="4 11" id="KW-0662">Pyridine nucleotide biosynthesis</keyword>
<sequence length="227" mass="26089">MKRIGILGGTFNPTHIMHVRPAVEVEEAFSLDRVDFVPCATPPHKAENGLLSFELRNRMIRAAINRYPKFTVNELEAERSGPSYTYDTLQNYKEAEGECELFFIMGSIDLPTLPDWYKGLELIKHANIIVLARSDSDVEEFNKLCPEYWPDLELLPPAGNIESAYTVGEHNIYFLPQPRIDVSATLIRERWMQDRDISYLVPDSVLKIMNDYADIISACWSDEKKCR</sequence>
<organism evidence="13 14">
    <name type="scientific">Halodesulfovibrio marinisediminis DSM 17456</name>
    <dbReference type="NCBI Taxonomy" id="1121457"/>
    <lineage>
        <taxon>Bacteria</taxon>
        <taxon>Pseudomonadati</taxon>
        <taxon>Thermodesulfobacteriota</taxon>
        <taxon>Desulfovibrionia</taxon>
        <taxon>Desulfovibrionales</taxon>
        <taxon>Desulfovibrionaceae</taxon>
        <taxon>Halodesulfovibrio</taxon>
    </lineage>
</organism>
<evidence type="ECO:0000256" key="4">
    <source>
        <dbReference type="ARBA" id="ARBA00022642"/>
    </source>
</evidence>
<comment type="pathway">
    <text evidence="2 11">Cofactor biosynthesis; NAD(+) biosynthesis; deamido-NAD(+) from nicotinate D-ribonucleotide: step 1/1.</text>
</comment>
<evidence type="ECO:0000259" key="12">
    <source>
        <dbReference type="Pfam" id="PF01467"/>
    </source>
</evidence>
<evidence type="ECO:0000256" key="7">
    <source>
        <dbReference type="ARBA" id="ARBA00022741"/>
    </source>
</evidence>
<dbReference type="InterPro" id="IPR004821">
    <property type="entry name" value="Cyt_trans-like"/>
</dbReference>
<dbReference type="NCBIfam" id="TIGR00482">
    <property type="entry name" value="nicotinate (nicotinamide) nucleotide adenylyltransferase"/>
    <property type="match status" value="1"/>
</dbReference>
<reference evidence="14" key="1">
    <citation type="submission" date="2016-11" db="EMBL/GenBank/DDBJ databases">
        <authorList>
            <person name="Varghese N."/>
            <person name="Submissions S."/>
        </authorList>
    </citation>
    <scope>NUCLEOTIDE SEQUENCE [LARGE SCALE GENOMIC DNA]</scope>
    <source>
        <strain evidence="14">DSM 17456</strain>
    </source>
</reference>
<evidence type="ECO:0000256" key="10">
    <source>
        <dbReference type="ARBA" id="ARBA00048721"/>
    </source>
</evidence>
<dbReference type="Pfam" id="PF01467">
    <property type="entry name" value="CTP_transf_like"/>
    <property type="match status" value="1"/>
</dbReference>
<evidence type="ECO:0000256" key="8">
    <source>
        <dbReference type="ARBA" id="ARBA00022840"/>
    </source>
</evidence>
<dbReference type="RefSeq" id="WP_074215308.1">
    <property type="nucleotide sequence ID" value="NZ_FSRG01000003.1"/>
</dbReference>
<comment type="similarity">
    <text evidence="3 11">Belongs to the NadD family.</text>
</comment>
<evidence type="ECO:0000313" key="14">
    <source>
        <dbReference type="Proteomes" id="UP000184694"/>
    </source>
</evidence>
<dbReference type="AlphaFoldDB" id="A0A1N6DRQ9"/>
<dbReference type="Proteomes" id="UP000184694">
    <property type="component" value="Unassembled WGS sequence"/>
</dbReference>
<dbReference type="GO" id="GO:0005524">
    <property type="term" value="F:ATP binding"/>
    <property type="evidence" value="ECO:0007669"/>
    <property type="project" value="UniProtKB-KW"/>
</dbReference>
<dbReference type="EMBL" id="FSRG01000003">
    <property type="protein sequence ID" value="SIN73472.1"/>
    <property type="molecule type" value="Genomic_DNA"/>
</dbReference>
<dbReference type="OrthoDB" id="5295945at2"/>
<keyword evidence="5 11" id="KW-0808">Transferase</keyword>
<feature type="domain" description="Cytidyltransferase-like" evidence="12">
    <location>
        <begin position="6"/>
        <end position="190"/>
    </location>
</feature>
<keyword evidence="14" id="KW-1185">Reference proteome</keyword>
<gene>
    <name evidence="11" type="primary">nadD</name>
    <name evidence="13" type="ORF">SAMN02745161_0430</name>
</gene>
<evidence type="ECO:0000256" key="5">
    <source>
        <dbReference type="ARBA" id="ARBA00022679"/>
    </source>
</evidence>
<evidence type="ECO:0000313" key="13">
    <source>
        <dbReference type="EMBL" id="SIN73472.1"/>
    </source>
</evidence>
<dbReference type="UniPathway" id="UPA00253">
    <property type="reaction ID" value="UER00332"/>
</dbReference>